<evidence type="ECO:0000256" key="3">
    <source>
        <dbReference type="SAM" id="SignalP"/>
    </source>
</evidence>
<dbReference type="Proteomes" id="UP001596972">
    <property type="component" value="Unassembled WGS sequence"/>
</dbReference>
<reference evidence="5" key="1">
    <citation type="journal article" date="2019" name="Int. J. Syst. Evol. Microbiol.">
        <title>The Global Catalogue of Microorganisms (GCM) 10K type strain sequencing project: providing services to taxonomists for standard genome sequencing and annotation.</title>
        <authorList>
            <consortium name="The Broad Institute Genomics Platform"/>
            <consortium name="The Broad Institute Genome Sequencing Center for Infectious Disease"/>
            <person name="Wu L."/>
            <person name="Ma J."/>
        </authorList>
    </citation>
    <scope>NUCLEOTIDE SEQUENCE [LARGE SCALE GENOMIC DNA]</scope>
    <source>
        <strain evidence="5">JCM 31202</strain>
    </source>
</reference>
<evidence type="ECO:0000313" key="5">
    <source>
        <dbReference type="Proteomes" id="UP001596972"/>
    </source>
</evidence>
<dbReference type="PANTHER" id="PTHR37042">
    <property type="entry name" value="OUTER MEMBRANE PROTEIN RV1973"/>
    <property type="match status" value="1"/>
</dbReference>
<evidence type="ECO:0000256" key="1">
    <source>
        <dbReference type="ARBA" id="ARBA00004370"/>
    </source>
</evidence>
<dbReference type="RefSeq" id="WP_378305092.1">
    <property type="nucleotide sequence ID" value="NZ_JBHTJA010000101.1"/>
</dbReference>
<accession>A0ABW3EX52</accession>
<sequence>MRRVLRLYRPFAVAAVLVVAALALHPVADAVRGDERAVFDDAAAAEATGAVSRGLATVFSYEAGDVAATERAAAEVLRGPALRQYRMLFDQVERQAPGQRVTLVTRVVRAGVVSLSEGDARLLVFLDQTATRAGKPVGTPAAAQLVVTARRAEGRWTIHELRAV</sequence>
<feature type="signal peptide" evidence="3">
    <location>
        <begin position="1"/>
        <end position="30"/>
    </location>
</feature>
<protein>
    <recommendedName>
        <fullName evidence="6">Mce-associated membrane protein</fullName>
    </recommendedName>
</protein>
<proteinExistence type="predicted"/>
<gene>
    <name evidence="4" type="ORF">ACFQ11_30910</name>
</gene>
<evidence type="ECO:0000256" key="2">
    <source>
        <dbReference type="ARBA" id="ARBA00023136"/>
    </source>
</evidence>
<keyword evidence="3" id="KW-0732">Signal</keyword>
<keyword evidence="5" id="KW-1185">Reference proteome</keyword>
<keyword evidence="2" id="KW-0472">Membrane</keyword>
<comment type="caution">
    <text evidence="4">The sequence shown here is derived from an EMBL/GenBank/DDBJ whole genome shotgun (WGS) entry which is preliminary data.</text>
</comment>
<organism evidence="4 5">
    <name type="scientific">Actinomadura sediminis</name>
    <dbReference type="NCBI Taxonomy" id="1038904"/>
    <lineage>
        <taxon>Bacteria</taxon>
        <taxon>Bacillati</taxon>
        <taxon>Actinomycetota</taxon>
        <taxon>Actinomycetes</taxon>
        <taxon>Streptosporangiales</taxon>
        <taxon>Thermomonosporaceae</taxon>
        <taxon>Actinomadura</taxon>
    </lineage>
</organism>
<evidence type="ECO:0000313" key="4">
    <source>
        <dbReference type="EMBL" id="MFD0904827.1"/>
    </source>
</evidence>
<comment type="subcellular location">
    <subcellularLocation>
        <location evidence="1">Membrane</location>
    </subcellularLocation>
</comment>
<dbReference type="EMBL" id="JBHTJA010000101">
    <property type="protein sequence ID" value="MFD0904827.1"/>
    <property type="molecule type" value="Genomic_DNA"/>
</dbReference>
<dbReference type="PANTHER" id="PTHR37042:SF4">
    <property type="entry name" value="OUTER MEMBRANE PROTEIN RV1973"/>
    <property type="match status" value="1"/>
</dbReference>
<name>A0ABW3EX52_9ACTN</name>
<evidence type="ECO:0008006" key="6">
    <source>
        <dbReference type="Google" id="ProtNLM"/>
    </source>
</evidence>
<feature type="chain" id="PRO_5046833011" description="Mce-associated membrane protein" evidence="3">
    <location>
        <begin position="31"/>
        <end position="164"/>
    </location>
</feature>